<sequence>MSAETVTPAKNPPRGLGAMAGAMFLMATSAIGPGFLTQTSVFTVQMGAAFAFAILLSILVDIAIQLNVWRVLCVSDLRANELGNTVLPGLGWFLAILVFIGGVVFNIGNIAGSGLGLNAMLGIDARIGGVLSAAIAIFIFLSKKAGIALDRIVAALGAIMILLMLYVAIVSQPPVGEALKNAVMPEQIDFFVITTLIGGTVGGYITFAGAHRLIDSGLSGPEHVKDITTTSVMGIIITGVMRVLLFLAVLGVAATGVALSEDNTAADAFFHAAGEFGLRAFGVVLFAAGLSSVIGASYTSITFVTTQRVAPRIRNFLTVGFVIGCTILFVILNSAPQKLLIFAGAFNGIILPIAFALVMWVAFRRRDLLGGVKHPVWLLVAGSLALILEIYIGINAFSGIVNMWA</sequence>
<dbReference type="InterPro" id="IPR001046">
    <property type="entry name" value="NRAMP_fam"/>
</dbReference>
<evidence type="ECO:0008006" key="8">
    <source>
        <dbReference type="Google" id="ProtNLM"/>
    </source>
</evidence>
<dbReference type="STRING" id="1705.CA21670_11615"/>
<dbReference type="AlphaFoldDB" id="A0A177INB9"/>
<feature type="transmembrane region" description="Helical" evidence="5">
    <location>
        <begin position="190"/>
        <end position="210"/>
    </location>
</feature>
<dbReference type="PANTHER" id="PTHR11706">
    <property type="entry name" value="SOLUTE CARRIER PROTEIN FAMILY 11 MEMBER"/>
    <property type="match status" value="1"/>
</dbReference>
<keyword evidence="2 5" id="KW-0812">Transmembrane</keyword>
<evidence type="ECO:0000256" key="1">
    <source>
        <dbReference type="ARBA" id="ARBA00004141"/>
    </source>
</evidence>
<evidence type="ECO:0000256" key="4">
    <source>
        <dbReference type="ARBA" id="ARBA00023136"/>
    </source>
</evidence>
<dbReference type="PANTHER" id="PTHR11706:SF2">
    <property type="entry name" value="TRANSPORTER PROTEIN"/>
    <property type="match status" value="1"/>
</dbReference>
<dbReference type="Pfam" id="PF01566">
    <property type="entry name" value="Nramp"/>
    <property type="match status" value="1"/>
</dbReference>
<feature type="transmembrane region" description="Helical" evidence="5">
    <location>
        <begin position="280"/>
        <end position="304"/>
    </location>
</feature>
<dbReference type="EMBL" id="LSTQ01000008">
    <property type="protein sequence ID" value="OAH30310.1"/>
    <property type="molecule type" value="Genomic_DNA"/>
</dbReference>
<feature type="transmembrane region" description="Helical" evidence="5">
    <location>
        <begin position="231"/>
        <end position="260"/>
    </location>
</feature>
<gene>
    <name evidence="6" type="ORF">AYJ05_06035</name>
</gene>
<dbReference type="GO" id="GO:0015086">
    <property type="term" value="F:cadmium ion transmembrane transporter activity"/>
    <property type="evidence" value="ECO:0007669"/>
    <property type="project" value="TreeGrafter"/>
</dbReference>
<protein>
    <recommendedName>
        <fullName evidence="8">Divalent metal cation transporter</fullName>
    </recommendedName>
</protein>
<feature type="transmembrane region" description="Helical" evidence="5">
    <location>
        <begin position="316"/>
        <end position="335"/>
    </location>
</feature>
<name>A0A177INB9_9CORY</name>
<evidence type="ECO:0000256" key="2">
    <source>
        <dbReference type="ARBA" id="ARBA00022692"/>
    </source>
</evidence>
<dbReference type="GO" id="GO:0005384">
    <property type="term" value="F:manganese ion transmembrane transporter activity"/>
    <property type="evidence" value="ECO:0007669"/>
    <property type="project" value="TreeGrafter"/>
</dbReference>
<feature type="transmembrane region" description="Helical" evidence="5">
    <location>
        <begin position="42"/>
        <end position="64"/>
    </location>
</feature>
<feature type="transmembrane region" description="Helical" evidence="5">
    <location>
        <begin position="16"/>
        <end position="36"/>
    </location>
</feature>
<accession>A0A177INB9</accession>
<evidence type="ECO:0000313" key="6">
    <source>
        <dbReference type="EMBL" id="OAH30310.1"/>
    </source>
</evidence>
<comment type="subcellular location">
    <subcellularLocation>
        <location evidence="1">Membrane</location>
        <topology evidence="1">Multi-pass membrane protein</topology>
    </subcellularLocation>
</comment>
<evidence type="ECO:0000256" key="5">
    <source>
        <dbReference type="SAM" id="Phobius"/>
    </source>
</evidence>
<keyword evidence="3 5" id="KW-1133">Transmembrane helix</keyword>
<reference evidence="7" key="1">
    <citation type="submission" date="2016-02" db="EMBL/GenBank/DDBJ databases">
        <authorList>
            <person name="Kaur G."/>
            <person name="Nair G.R."/>
            <person name="Mayilraj S."/>
        </authorList>
    </citation>
    <scope>NUCLEOTIDE SEQUENCE [LARGE SCALE GENOMIC DNA]</scope>
    <source>
        <strain evidence="7">GA-15</strain>
    </source>
</reference>
<feature type="transmembrane region" description="Helical" evidence="5">
    <location>
        <begin position="152"/>
        <end position="170"/>
    </location>
</feature>
<evidence type="ECO:0000313" key="7">
    <source>
        <dbReference type="Proteomes" id="UP000076947"/>
    </source>
</evidence>
<comment type="caution">
    <text evidence="6">The sequence shown here is derived from an EMBL/GenBank/DDBJ whole genome shotgun (WGS) entry which is preliminary data.</text>
</comment>
<keyword evidence="7" id="KW-1185">Reference proteome</keyword>
<feature type="transmembrane region" description="Helical" evidence="5">
    <location>
        <begin position="375"/>
        <end position="394"/>
    </location>
</feature>
<feature type="transmembrane region" description="Helical" evidence="5">
    <location>
        <begin position="85"/>
        <end position="107"/>
    </location>
</feature>
<dbReference type="Proteomes" id="UP000076947">
    <property type="component" value="Unassembled WGS sequence"/>
</dbReference>
<dbReference type="GO" id="GO:0005886">
    <property type="term" value="C:plasma membrane"/>
    <property type="evidence" value="ECO:0007669"/>
    <property type="project" value="TreeGrafter"/>
</dbReference>
<feature type="transmembrane region" description="Helical" evidence="5">
    <location>
        <begin position="341"/>
        <end position="363"/>
    </location>
</feature>
<feature type="transmembrane region" description="Helical" evidence="5">
    <location>
        <begin position="119"/>
        <end position="140"/>
    </location>
</feature>
<organism evidence="6 7">
    <name type="scientific">Corynebacterium stationis</name>
    <dbReference type="NCBI Taxonomy" id="1705"/>
    <lineage>
        <taxon>Bacteria</taxon>
        <taxon>Bacillati</taxon>
        <taxon>Actinomycetota</taxon>
        <taxon>Actinomycetes</taxon>
        <taxon>Mycobacteriales</taxon>
        <taxon>Corynebacteriaceae</taxon>
        <taxon>Corynebacterium</taxon>
    </lineage>
</organism>
<dbReference type="GO" id="GO:0034755">
    <property type="term" value="P:iron ion transmembrane transport"/>
    <property type="evidence" value="ECO:0007669"/>
    <property type="project" value="TreeGrafter"/>
</dbReference>
<evidence type="ECO:0000256" key="3">
    <source>
        <dbReference type="ARBA" id="ARBA00022989"/>
    </source>
</evidence>
<keyword evidence="4 5" id="KW-0472">Membrane</keyword>
<proteinExistence type="predicted"/>